<proteinExistence type="predicted"/>
<evidence type="ECO:0000313" key="2">
    <source>
        <dbReference type="EMBL" id="TNV71813.1"/>
    </source>
</evidence>
<reference evidence="2" key="1">
    <citation type="submission" date="2019-06" db="EMBL/GenBank/DDBJ databases">
        <authorList>
            <person name="Zheng W."/>
        </authorList>
    </citation>
    <scope>NUCLEOTIDE SEQUENCE</scope>
    <source>
        <strain evidence="2">QDHG01</strain>
    </source>
</reference>
<name>A0A8J8NBB6_HALGN</name>
<keyword evidence="3" id="KW-1185">Reference proteome</keyword>
<accession>A0A8J8NBB6</accession>
<feature type="region of interest" description="Disordered" evidence="1">
    <location>
        <begin position="70"/>
        <end position="92"/>
    </location>
</feature>
<protein>
    <submittedName>
        <fullName evidence="2">Uncharacterized protein</fullName>
    </submittedName>
</protein>
<dbReference type="AlphaFoldDB" id="A0A8J8NBB6"/>
<gene>
    <name evidence="2" type="ORF">FGO68_gene815</name>
</gene>
<organism evidence="2 3">
    <name type="scientific">Halteria grandinella</name>
    <dbReference type="NCBI Taxonomy" id="5974"/>
    <lineage>
        <taxon>Eukaryota</taxon>
        <taxon>Sar</taxon>
        <taxon>Alveolata</taxon>
        <taxon>Ciliophora</taxon>
        <taxon>Intramacronucleata</taxon>
        <taxon>Spirotrichea</taxon>
        <taxon>Stichotrichia</taxon>
        <taxon>Sporadotrichida</taxon>
        <taxon>Halteriidae</taxon>
        <taxon>Halteria</taxon>
    </lineage>
</organism>
<comment type="caution">
    <text evidence="2">The sequence shown here is derived from an EMBL/GenBank/DDBJ whole genome shotgun (WGS) entry which is preliminary data.</text>
</comment>
<dbReference type="Proteomes" id="UP000785679">
    <property type="component" value="Unassembled WGS sequence"/>
</dbReference>
<sequence length="133" mass="14892">MQGVFSTSSSVLEQKDYSLQLGQRVNLALNVSNYQSPDVKDLKGQNLSLMAESPVINNQVKNRINRGIEDAYMTPERQQPNSGQKGGQAFRGSKPFAISMQSSLAIQQQHINQVNKQQEDKIARFKQKNLVGR</sequence>
<dbReference type="EMBL" id="RRYP01027082">
    <property type="protein sequence ID" value="TNV71813.1"/>
    <property type="molecule type" value="Genomic_DNA"/>
</dbReference>
<evidence type="ECO:0000256" key="1">
    <source>
        <dbReference type="SAM" id="MobiDB-lite"/>
    </source>
</evidence>
<evidence type="ECO:0000313" key="3">
    <source>
        <dbReference type="Proteomes" id="UP000785679"/>
    </source>
</evidence>